<dbReference type="PANTHER" id="PTHR47592:SF30">
    <property type="entry name" value="CCHC-TYPE DOMAIN-CONTAINING PROTEIN"/>
    <property type="match status" value="1"/>
</dbReference>
<comment type="caution">
    <text evidence="4">The sequence shown here is derived from an EMBL/GenBank/DDBJ whole genome shotgun (WGS) entry which is preliminary data.</text>
</comment>
<proteinExistence type="predicted"/>
<evidence type="ECO:0000313" key="4">
    <source>
        <dbReference type="EMBL" id="KAL0451381.1"/>
    </source>
</evidence>
<accession>A0AAW2XEC3</accession>
<evidence type="ECO:0000259" key="2">
    <source>
        <dbReference type="Pfam" id="PF07727"/>
    </source>
</evidence>
<dbReference type="AlphaFoldDB" id="A0AAW2XEC3"/>
<dbReference type="InterPro" id="IPR054722">
    <property type="entry name" value="PolX-like_BBD"/>
</dbReference>
<dbReference type="InterPro" id="IPR013103">
    <property type="entry name" value="RVT_2"/>
</dbReference>
<feature type="domain" description="Retrovirus-related Pol polyprotein from transposon TNT 1-94-like beta-barrel" evidence="3">
    <location>
        <begin position="158"/>
        <end position="219"/>
    </location>
</feature>
<organism evidence="4">
    <name type="scientific">Sesamum latifolium</name>
    <dbReference type="NCBI Taxonomy" id="2727402"/>
    <lineage>
        <taxon>Eukaryota</taxon>
        <taxon>Viridiplantae</taxon>
        <taxon>Streptophyta</taxon>
        <taxon>Embryophyta</taxon>
        <taxon>Tracheophyta</taxon>
        <taxon>Spermatophyta</taxon>
        <taxon>Magnoliopsida</taxon>
        <taxon>eudicotyledons</taxon>
        <taxon>Gunneridae</taxon>
        <taxon>Pentapetalae</taxon>
        <taxon>asterids</taxon>
        <taxon>lamiids</taxon>
        <taxon>Lamiales</taxon>
        <taxon>Pedaliaceae</taxon>
        <taxon>Sesamum</taxon>
    </lineage>
</organism>
<protein>
    <submittedName>
        <fullName evidence="4">Retrovirus-related Pol polyprotein from transposon RE2</fullName>
    </submittedName>
</protein>
<feature type="region of interest" description="Disordered" evidence="1">
    <location>
        <begin position="107"/>
        <end position="133"/>
    </location>
</feature>
<evidence type="ECO:0000256" key="1">
    <source>
        <dbReference type="SAM" id="MobiDB-lite"/>
    </source>
</evidence>
<dbReference type="PANTHER" id="PTHR47592">
    <property type="entry name" value="PBF68 PROTEIN"/>
    <property type="match status" value="1"/>
</dbReference>
<feature type="domain" description="Reverse transcriptase Ty1/copia-type" evidence="2">
    <location>
        <begin position="328"/>
        <end position="381"/>
    </location>
</feature>
<gene>
    <name evidence="4" type="ORF">Slati_1116200</name>
</gene>
<name>A0AAW2XEC3_9LAMI</name>
<dbReference type="Pfam" id="PF07727">
    <property type="entry name" value="RVT_2"/>
    <property type="match status" value="1"/>
</dbReference>
<evidence type="ECO:0000259" key="3">
    <source>
        <dbReference type="Pfam" id="PF22936"/>
    </source>
</evidence>
<reference evidence="4" key="1">
    <citation type="submission" date="2020-06" db="EMBL/GenBank/DDBJ databases">
        <authorList>
            <person name="Li T."/>
            <person name="Hu X."/>
            <person name="Zhang T."/>
            <person name="Song X."/>
            <person name="Zhang H."/>
            <person name="Dai N."/>
            <person name="Sheng W."/>
            <person name="Hou X."/>
            <person name="Wei L."/>
        </authorList>
    </citation>
    <scope>NUCLEOTIDE SEQUENCE</scope>
    <source>
        <strain evidence="4">KEN1</strain>
        <tissue evidence="4">Leaf</tissue>
    </source>
</reference>
<feature type="compositionally biased region" description="Basic residues" evidence="1">
    <location>
        <begin position="115"/>
        <end position="127"/>
    </location>
</feature>
<dbReference type="Pfam" id="PF22936">
    <property type="entry name" value="Pol_BBD"/>
    <property type="match status" value="1"/>
</dbReference>
<sequence length="382" mass="43745">MTASQTEPNKPNDELKAKYERDNKTVRGHLLNHMTNTLFDLFVNQKSAKEIWNILETRNHLKYKKKDLNLQELISHMRTKEANRLKDKENSNPSSIPFKANLIESSTSNKDKFQNKGKKFQKGRQQKSYKGNDGKIQKNKVTCYCCVEANLVENKTDWILDTGASKHFCSNKELVQEFEEAADGECVFMGNSATASVLGKGKVLLKLTSGKTLALQDVLDVEFFELIFPLNKMRDNLVRSSSNDLDPSSSVKIVDEIRRSKRQKTERSFGPDFLTAFLAEDLDRINEHVISAFLVEEDSKTYVEAITSIDSSFWKEAIKNELESIMTNHTWDLVDLPVGSKPIKCKWIFKRKTKPDGSIDKFKARLVVVGYTQKECIDYFDT</sequence>
<dbReference type="EMBL" id="JACGWN010000004">
    <property type="protein sequence ID" value="KAL0451381.1"/>
    <property type="molecule type" value="Genomic_DNA"/>
</dbReference>
<reference evidence="4" key="2">
    <citation type="journal article" date="2024" name="Plant">
        <title>Genomic evolution and insights into agronomic trait innovations of Sesamum species.</title>
        <authorList>
            <person name="Miao H."/>
            <person name="Wang L."/>
            <person name="Qu L."/>
            <person name="Liu H."/>
            <person name="Sun Y."/>
            <person name="Le M."/>
            <person name="Wang Q."/>
            <person name="Wei S."/>
            <person name="Zheng Y."/>
            <person name="Lin W."/>
            <person name="Duan Y."/>
            <person name="Cao H."/>
            <person name="Xiong S."/>
            <person name="Wang X."/>
            <person name="Wei L."/>
            <person name="Li C."/>
            <person name="Ma Q."/>
            <person name="Ju M."/>
            <person name="Zhao R."/>
            <person name="Li G."/>
            <person name="Mu C."/>
            <person name="Tian Q."/>
            <person name="Mei H."/>
            <person name="Zhang T."/>
            <person name="Gao T."/>
            <person name="Zhang H."/>
        </authorList>
    </citation>
    <scope>NUCLEOTIDE SEQUENCE</scope>
    <source>
        <strain evidence="4">KEN1</strain>
    </source>
</reference>